<gene>
    <name evidence="1" type="ORF">JR064_21905</name>
</gene>
<protein>
    <submittedName>
        <fullName evidence="1">Uncharacterized protein</fullName>
    </submittedName>
</protein>
<keyword evidence="2" id="KW-1185">Reference proteome</keyword>
<sequence>MSNYLPQRSYRQGKFELEVYPYVAPPDNVFEALAALQYGADFRLRFSRAAPQSGDLGLIQLILPQTRVFTHTVIGSWNVDKRAADPAQRPMLRCLYGEPDHLVGPHSAYYEGQPVRSTGATECSLIDTPREFNAAIEAGRFSGTTETRFANYLVDLASGEVYDQGIVWRYHVIQDATHLTRFDLSIDPPTPCTLKTSSAHRGALARFLGMERDEVTSFVR</sequence>
<accession>A0ABS3B8Z3</accession>
<dbReference type="EMBL" id="JAFIWB010000041">
    <property type="protein sequence ID" value="MBN6104823.1"/>
    <property type="molecule type" value="Genomic_DNA"/>
</dbReference>
<evidence type="ECO:0000313" key="1">
    <source>
        <dbReference type="EMBL" id="MBN6104823.1"/>
    </source>
</evidence>
<evidence type="ECO:0000313" key="2">
    <source>
        <dbReference type="Proteomes" id="UP000695802"/>
    </source>
</evidence>
<reference evidence="1 2" key="1">
    <citation type="submission" date="2021-02" db="EMBL/GenBank/DDBJ databases">
        <title>Taxonomically Unique Crown Gall-Associated Xanthomonas Stains Have Deficiency in Virulence Repertories.</title>
        <authorList>
            <person name="Mafakheri H."/>
            <person name="Taghavi S.M."/>
            <person name="Dimkic I."/>
            <person name="Nemanja K."/>
            <person name="Osdaghi E."/>
        </authorList>
    </citation>
    <scope>NUCLEOTIDE SEQUENCE [LARGE SCALE GENOMIC DNA]</scope>
    <source>
        <strain evidence="1 2">FX4</strain>
    </source>
</reference>
<organism evidence="1 2">
    <name type="scientific">Xanthomonas bonasiae</name>
    <dbReference type="NCBI Taxonomy" id="2810351"/>
    <lineage>
        <taxon>Bacteria</taxon>
        <taxon>Pseudomonadati</taxon>
        <taxon>Pseudomonadota</taxon>
        <taxon>Gammaproteobacteria</taxon>
        <taxon>Lysobacterales</taxon>
        <taxon>Lysobacteraceae</taxon>
        <taxon>Xanthomonas</taxon>
    </lineage>
</organism>
<name>A0ABS3B8Z3_9XANT</name>
<dbReference type="Proteomes" id="UP000695802">
    <property type="component" value="Unassembled WGS sequence"/>
</dbReference>
<proteinExistence type="predicted"/>
<dbReference type="RefSeq" id="WP_206231128.1">
    <property type="nucleotide sequence ID" value="NZ_JAFIWB010000041.1"/>
</dbReference>
<comment type="caution">
    <text evidence="1">The sequence shown here is derived from an EMBL/GenBank/DDBJ whole genome shotgun (WGS) entry which is preliminary data.</text>
</comment>